<feature type="coiled-coil region" evidence="1">
    <location>
        <begin position="79"/>
        <end position="113"/>
    </location>
</feature>
<accession>A0A836IS78</accession>
<reference evidence="3 4" key="1">
    <citation type="submission" date="2021-02" db="EMBL/GenBank/DDBJ databases">
        <title>Porcisia hertigi Genome sequencing and assembly.</title>
        <authorList>
            <person name="Almutairi H."/>
            <person name="Gatherer D."/>
        </authorList>
    </citation>
    <scope>NUCLEOTIDE SEQUENCE [LARGE SCALE GENOMIC DNA]</scope>
    <source>
        <strain evidence="3 4">C119</strain>
    </source>
</reference>
<evidence type="ECO:0000256" key="1">
    <source>
        <dbReference type="SAM" id="Coils"/>
    </source>
</evidence>
<gene>
    <name evidence="3" type="ORF">JKF63_04322</name>
</gene>
<dbReference type="GeneID" id="94290385"/>
<dbReference type="EMBL" id="JAFJZO010000026">
    <property type="protein sequence ID" value="KAG5502045.1"/>
    <property type="molecule type" value="Genomic_DNA"/>
</dbReference>
<feature type="region of interest" description="Disordered" evidence="2">
    <location>
        <begin position="254"/>
        <end position="318"/>
    </location>
</feature>
<evidence type="ECO:0000313" key="4">
    <source>
        <dbReference type="Proteomes" id="UP000674318"/>
    </source>
</evidence>
<dbReference type="Proteomes" id="UP000674318">
    <property type="component" value="Unassembled WGS sequence"/>
</dbReference>
<protein>
    <submittedName>
        <fullName evidence="3">Uncharacterized protein</fullName>
    </submittedName>
</protein>
<dbReference type="AlphaFoldDB" id="A0A836IS78"/>
<dbReference type="KEGG" id="phet:94290385"/>
<dbReference type="OrthoDB" id="271092at2759"/>
<proteinExistence type="predicted"/>
<evidence type="ECO:0000313" key="3">
    <source>
        <dbReference type="EMBL" id="KAG5502045.1"/>
    </source>
</evidence>
<evidence type="ECO:0000256" key="2">
    <source>
        <dbReference type="SAM" id="MobiDB-lite"/>
    </source>
</evidence>
<sequence length="382" mass="42350">MLRRIFTQVLGPVVLCRHLSLSADTRESLTKPLSSLKDECRGQNLDLADMAEAMKGATYKLQEVFRKSSIEDKQFKGKATTLSASLKAYNTRLANLQNETRSIQAEIDAIMKLLWGTERPGGAHFATPPAEKAPIATGDFEVEPPPISRALGEEPQSSPVSPESLKPNVERVEGERVGTAATTGTPSSTHPRQSDEIEVETIEVEVEPTPQEDAVETMRVTDITKELYERGINFSDCMDARTLRQRYRDVLTGKISTPANPTSSSASKGFTEPLTANTSQPRMPQRAPPQQHQYQYQQQQSTTSADGGITNDPYPNAHRKMVDPMKFVYQIKQELALEKGIDAGAVDLWSGKIKLDDNKRLYDYPSIQSYPIEVRQKGDVPA</sequence>
<comment type="caution">
    <text evidence="3">The sequence shown here is derived from an EMBL/GenBank/DDBJ whole genome shotgun (WGS) entry which is preliminary data.</text>
</comment>
<feature type="region of interest" description="Disordered" evidence="2">
    <location>
        <begin position="141"/>
        <end position="196"/>
    </location>
</feature>
<keyword evidence="1" id="KW-0175">Coiled coil</keyword>
<name>A0A836IS78_9TRYP</name>
<feature type="compositionally biased region" description="Low complexity" evidence="2">
    <location>
        <begin position="256"/>
        <end position="267"/>
    </location>
</feature>
<feature type="compositionally biased region" description="Low complexity" evidence="2">
    <location>
        <begin position="153"/>
        <end position="164"/>
    </location>
</feature>
<feature type="compositionally biased region" description="Low complexity" evidence="2">
    <location>
        <begin position="280"/>
        <end position="300"/>
    </location>
</feature>
<organism evidence="3 4">
    <name type="scientific">Porcisia hertigi</name>
    <dbReference type="NCBI Taxonomy" id="2761500"/>
    <lineage>
        <taxon>Eukaryota</taxon>
        <taxon>Discoba</taxon>
        <taxon>Euglenozoa</taxon>
        <taxon>Kinetoplastea</taxon>
        <taxon>Metakinetoplastina</taxon>
        <taxon>Trypanosomatida</taxon>
        <taxon>Trypanosomatidae</taxon>
        <taxon>Leishmaniinae</taxon>
        <taxon>Porcisia</taxon>
    </lineage>
</organism>
<keyword evidence="4" id="KW-1185">Reference proteome</keyword>
<dbReference type="RefSeq" id="XP_067756492.1">
    <property type="nucleotide sequence ID" value="XM_067900308.1"/>
</dbReference>
<feature type="compositionally biased region" description="Low complexity" evidence="2">
    <location>
        <begin position="178"/>
        <end position="191"/>
    </location>
</feature>